<evidence type="ECO:0000256" key="7">
    <source>
        <dbReference type="ARBA" id="ARBA00022670"/>
    </source>
</evidence>
<dbReference type="PRINTS" id="PR00793">
    <property type="entry name" value="PROAMNOPTASE"/>
</dbReference>
<evidence type="ECO:0000256" key="1">
    <source>
        <dbReference type="ARBA" id="ARBA00001585"/>
    </source>
</evidence>
<reference evidence="11" key="1">
    <citation type="submission" date="2018-06" db="EMBL/GenBank/DDBJ databases">
        <authorList>
            <person name="Zhirakovskaya E."/>
        </authorList>
    </citation>
    <scope>NUCLEOTIDE SEQUENCE</scope>
</reference>
<dbReference type="InterPro" id="IPR002410">
    <property type="entry name" value="Peptidase_S33"/>
</dbReference>
<keyword evidence="7" id="KW-0645">Protease</keyword>
<dbReference type="PANTHER" id="PTHR43722">
    <property type="entry name" value="PROLINE IMINOPEPTIDASE"/>
    <property type="match status" value="1"/>
</dbReference>
<comment type="catalytic activity">
    <reaction evidence="1">
        <text>Release of N-terminal proline from a peptide.</text>
        <dbReference type="EC" id="3.4.11.5"/>
    </reaction>
</comment>
<organism evidence="11">
    <name type="scientific">hydrothermal vent metagenome</name>
    <dbReference type="NCBI Taxonomy" id="652676"/>
    <lineage>
        <taxon>unclassified sequences</taxon>
        <taxon>metagenomes</taxon>
        <taxon>ecological metagenomes</taxon>
    </lineage>
</organism>
<evidence type="ECO:0000256" key="6">
    <source>
        <dbReference type="ARBA" id="ARBA00022490"/>
    </source>
</evidence>
<dbReference type="InterPro" id="IPR029058">
    <property type="entry name" value="AB_hydrolase_fold"/>
</dbReference>
<sequence>MRTLYPPVEPYVRHSLKVEAPHVLYVEECGNPAGIPVLFVHGGPGGGCAPWHRQLFDSDRYRIVLFDQRGCGRSTPHASLEGNTTQALLEDMERIRRHLDIERWMLFGGSWGSTLGLLYAQAFPAQVLALVLRGVFLCRKHDVDWFYQQGASRLFPEAWQDFIAPVPPSRRDKMVQAYYELLTGDDEVRRLAAARAWSVWEGTTSTLDCKPSLVRHFADSHIALSMARIECHYFINDAFIRPDQILEDAGRLEGIPGRIIHSRYDVVCPVDQAFALHRAWPKATLQIVPASGHSAGEPAVAEALLEATDYFAEQLS</sequence>
<evidence type="ECO:0000313" key="11">
    <source>
        <dbReference type="EMBL" id="VAW81792.1"/>
    </source>
</evidence>
<gene>
    <name evidence="11" type="ORF">MNBD_GAMMA14-1885</name>
</gene>
<comment type="similarity">
    <text evidence="3">Belongs to the peptidase S33 family.</text>
</comment>
<evidence type="ECO:0000256" key="5">
    <source>
        <dbReference type="ARBA" id="ARBA00022438"/>
    </source>
</evidence>
<dbReference type="InterPro" id="IPR005944">
    <property type="entry name" value="Pro_iminopeptidase"/>
</dbReference>
<keyword evidence="8 11" id="KW-0378">Hydrolase</keyword>
<keyword evidence="5 11" id="KW-0031">Aminopeptidase</keyword>
<dbReference type="EMBL" id="UOFM01000426">
    <property type="protein sequence ID" value="VAW81792.1"/>
    <property type="molecule type" value="Genomic_DNA"/>
</dbReference>
<dbReference type="PIRSF" id="PIRSF006431">
    <property type="entry name" value="Pept_S33"/>
    <property type="match status" value="1"/>
</dbReference>
<accession>A0A3B0Z2U2</accession>
<comment type="subcellular location">
    <subcellularLocation>
        <location evidence="2">Cytoplasm</location>
    </subcellularLocation>
</comment>
<dbReference type="EC" id="3.4.11.5" evidence="4"/>
<dbReference type="GO" id="GO:0006508">
    <property type="term" value="P:proteolysis"/>
    <property type="evidence" value="ECO:0007669"/>
    <property type="project" value="UniProtKB-KW"/>
</dbReference>
<dbReference type="PANTHER" id="PTHR43722:SF1">
    <property type="entry name" value="PROLINE IMINOPEPTIDASE"/>
    <property type="match status" value="1"/>
</dbReference>
<dbReference type="Gene3D" id="3.40.50.1820">
    <property type="entry name" value="alpha/beta hydrolase"/>
    <property type="match status" value="1"/>
</dbReference>
<dbReference type="GO" id="GO:0005737">
    <property type="term" value="C:cytoplasm"/>
    <property type="evidence" value="ECO:0007669"/>
    <property type="project" value="UniProtKB-SubCell"/>
</dbReference>
<dbReference type="SUPFAM" id="SSF53474">
    <property type="entry name" value="alpha/beta-Hydrolases"/>
    <property type="match status" value="1"/>
</dbReference>
<dbReference type="NCBIfam" id="TIGR01249">
    <property type="entry name" value="pro_imino_pep_1"/>
    <property type="match status" value="1"/>
</dbReference>
<keyword evidence="6" id="KW-0963">Cytoplasm</keyword>
<protein>
    <recommendedName>
        <fullName evidence="4">prolyl aminopeptidase</fullName>
        <ecNumber evidence="4">3.4.11.5</ecNumber>
    </recommendedName>
    <alternativeName>
        <fullName evidence="9">Prolyl aminopeptidase</fullName>
    </alternativeName>
</protein>
<proteinExistence type="inferred from homology"/>
<evidence type="ECO:0000256" key="8">
    <source>
        <dbReference type="ARBA" id="ARBA00022801"/>
    </source>
</evidence>
<evidence type="ECO:0000259" key="10">
    <source>
        <dbReference type="Pfam" id="PF00561"/>
    </source>
</evidence>
<evidence type="ECO:0000256" key="4">
    <source>
        <dbReference type="ARBA" id="ARBA00012568"/>
    </source>
</evidence>
<dbReference type="Pfam" id="PF00561">
    <property type="entry name" value="Abhydrolase_1"/>
    <property type="match status" value="1"/>
</dbReference>
<evidence type="ECO:0000256" key="9">
    <source>
        <dbReference type="ARBA" id="ARBA00029605"/>
    </source>
</evidence>
<name>A0A3B0Z2U2_9ZZZZ</name>
<feature type="domain" description="AB hydrolase-1" evidence="10">
    <location>
        <begin position="36"/>
        <end position="295"/>
    </location>
</feature>
<dbReference type="GO" id="GO:0004177">
    <property type="term" value="F:aminopeptidase activity"/>
    <property type="evidence" value="ECO:0007669"/>
    <property type="project" value="UniProtKB-KW"/>
</dbReference>
<dbReference type="AlphaFoldDB" id="A0A3B0Z2U2"/>
<evidence type="ECO:0000256" key="2">
    <source>
        <dbReference type="ARBA" id="ARBA00004496"/>
    </source>
</evidence>
<dbReference type="InterPro" id="IPR000073">
    <property type="entry name" value="AB_hydrolase_1"/>
</dbReference>
<evidence type="ECO:0000256" key="3">
    <source>
        <dbReference type="ARBA" id="ARBA00010088"/>
    </source>
</evidence>